<evidence type="ECO:0000256" key="2">
    <source>
        <dbReference type="SAM" id="MobiDB-lite"/>
    </source>
</evidence>
<feature type="compositionally biased region" description="Polar residues" evidence="2">
    <location>
        <begin position="599"/>
        <end position="610"/>
    </location>
</feature>
<organism evidence="3 4">
    <name type="scientific">Trypanosoma cruzi</name>
    <dbReference type="NCBI Taxonomy" id="5693"/>
    <lineage>
        <taxon>Eukaryota</taxon>
        <taxon>Discoba</taxon>
        <taxon>Euglenozoa</taxon>
        <taxon>Kinetoplastea</taxon>
        <taxon>Metakinetoplastina</taxon>
        <taxon>Trypanosomatida</taxon>
        <taxon>Trypanosomatidae</taxon>
        <taxon>Trypanosoma</taxon>
        <taxon>Schizotrypanum</taxon>
    </lineage>
</organism>
<dbReference type="VEuPathDB" id="TriTrypDB:TcCLB.504769.80"/>
<dbReference type="VEuPathDB" id="TriTrypDB:C3747_97g272"/>
<feature type="coiled-coil region" evidence="1">
    <location>
        <begin position="307"/>
        <end position="595"/>
    </location>
</feature>
<dbReference type="VEuPathDB" id="TriTrypDB:ECC02_004537"/>
<feature type="region of interest" description="Disordered" evidence="2">
    <location>
        <begin position="1"/>
        <end position="52"/>
    </location>
</feature>
<reference evidence="3 4" key="1">
    <citation type="journal article" date="2018" name="Microb. Genom.">
        <title>Expanding an expanded genome: long-read sequencing of Trypanosoma cruzi.</title>
        <authorList>
            <person name="Berna L."/>
            <person name="Rodriguez M."/>
            <person name="Chiribao M.L."/>
            <person name="Parodi-Talice A."/>
            <person name="Pita S."/>
            <person name="Rijo G."/>
            <person name="Alvarez-Valin F."/>
            <person name="Robello C."/>
        </authorList>
    </citation>
    <scope>NUCLEOTIDE SEQUENCE [LARGE SCALE GENOMIC DNA]</scope>
    <source>
        <strain evidence="3 4">Dm28c</strain>
    </source>
</reference>
<dbReference type="VEuPathDB" id="TriTrypDB:TcYC6_0086710"/>
<keyword evidence="1" id="KW-0175">Coiled coil</keyword>
<dbReference type="Proteomes" id="UP000246121">
    <property type="component" value="Unassembled WGS sequence"/>
</dbReference>
<evidence type="ECO:0000313" key="3">
    <source>
        <dbReference type="EMBL" id="PWU94872.1"/>
    </source>
</evidence>
<feature type="region of interest" description="Disordered" evidence="2">
    <location>
        <begin position="598"/>
        <end position="635"/>
    </location>
</feature>
<gene>
    <name evidence="3" type="ORF">C4B63_24g325</name>
</gene>
<dbReference type="EMBL" id="PRFA01000024">
    <property type="protein sequence ID" value="PWU94872.1"/>
    <property type="molecule type" value="Genomic_DNA"/>
</dbReference>
<evidence type="ECO:0000256" key="1">
    <source>
        <dbReference type="SAM" id="Coils"/>
    </source>
</evidence>
<dbReference type="VEuPathDB" id="TriTrypDB:Tc_MARK_2420"/>
<dbReference type="VEuPathDB" id="TriTrypDB:TcCLB.436083.9"/>
<dbReference type="VEuPathDB" id="TriTrypDB:TcCL_ESM10745"/>
<protein>
    <recommendedName>
        <fullName evidence="5">BRCT domain-containing protein</fullName>
    </recommendedName>
</protein>
<accession>A0A2V2VHE3</accession>
<dbReference type="Gene3D" id="3.40.50.10190">
    <property type="entry name" value="BRCT domain"/>
    <property type="match status" value="1"/>
</dbReference>
<dbReference type="VEuPathDB" id="TriTrypDB:TCSYLVIO_003666"/>
<dbReference type="VEuPathDB" id="TriTrypDB:TcBrA4_0097510"/>
<dbReference type="VEuPathDB" id="TriTrypDB:C4B63_24g325"/>
<name>A0A2V2VHE3_TRYCR</name>
<dbReference type="VEuPathDB" id="TriTrypDB:TcG_08691"/>
<evidence type="ECO:0000313" key="4">
    <source>
        <dbReference type="Proteomes" id="UP000246121"/>
    </source>
</evidence>
<feature type="compositionally biased region" description="Basic and acidic residues" evidence="2">
    <location>
        <begin position="24"/>
        <end position="48"/>
    </location>
</feature>
<dbReference type="InterPro" id="IPR036420">
    <property type="entry name" value="BRCT_dom_sf"/>
</dbReference>
<evidence type="ECO:0008006" key="5">
    <source>
        <dbReference type="Google" id="ProtNLM"/>
    </source>
</evidence>
<feature type="coiled-coil region" evidence="1">
    <location>
        <begin position="121"/>
        <end position="276"/>
    </location>
</feature>
<proteinExistence type="predicted"/>
<dbReference type="AlphaFoldDB" id="A0A2V2VHE3"/>
<feature type="compositionally biased region" description="Polar residues" evidence="2">
    <location>
        <begin position="618"/>
        <end position="630"/>
    </location>
</feature>
<sequence>MSADDNDSLWLQKSIHISDPIPETGEKAHLQNEGKQEEPKSASKKTADPEIELTRTPFSINSLRPMHCPSQRLSCRLSMANSAFASFQELDELRARVSQMTRERLKWSNVQRDLEIARFELTQAREELKTVRDYVKKMREELDGANSRADRETRERQTLETQLNDVMEKRMAETQFLKQKLDDVEAEHTRRLAEMAERTELECNSRSETLRGDVAKLSEEIEELEARSIQLDQERMQFYKENEELRGQLKGIQEKYDDSRRAVEEYSRRCIELEKMHAEFVKETEKSHAEVLNSHMTLSDERVRQITESKDEMVKDLRDELQAQKEKSRALIDDLSSLRHRCQIAEEELKQQGLDHQKEIKRLLDEHRLALCQQQLQTESLLREAKGGRLSMEEERSSLKRQLTRTSEELSTVTTILAQREKHISHLEKELATAKDTALRMEQENISLSKEAEAAQEALGHAEERVQRLMEQQDTSDADYAKDLRELKDQLATTQEELVRVRGELSSTAQEKMRHETECRGVISGLRTKLEEARCDADAMQQLTREKKHLDEIAEEYRGKYLSMCKKVENLDIELTAATNRCTLLEKRLDEELRRSLRNVSTSPTPQRQNGVEKRLRSASSVNVPLSLTTHPRKKSRSVEPRVFTISGFDASELLTEIKQLPHATVAECRSNTPVPSNLTHLITNGQLTIKLLTALVRGCWILPDVYVRDSVRDQRWLDESAYGFRHEHPPLFQKRIGFTEGFISSRHYNTAKLITDEGGATVETELRVADIVLCTHAENGTLEECTHAMTWDKVVELIYPVKIGDTQ</sequence>
<dbReference type="SUPFAM" id="SSF52113">
    <property type="entry name" value="BRCT domain"/>
    <property type="match status" value="1"/>
</dbReference>
<dbReference type="VEuPathDB" id="TriTrypDB:TCDM_08492"/>
<dbReference type="VEuPathDB" id="TriTrypDB:TcCLB.506471.10"/>
<comment type="caution">
    <text evidence="3">The sequence shown here is derived from an EMBL/GenBank/DDBJ whole genome shotgun (WGS) entry which is preliminary data.</text>
</comment>